<dbReference type="InterPro" id="IPR007527">
    <property type="entry name" value="Znf_SWIM"/>
</dbReference>
<reference evidence="3" key="1">
    <citation type="submission" date="2020-09" db="EMBL/GenBank/DDBJ databases">
        <authorList>
            <person name="Palma L."/>
            <person name="Caballero P."/>
            <person name="Berry C."/>
            <person name="Del Valle E."/>
        </authorList>
    </citation>
    <scope>NUCLEOTIDE SEQUENCE</scope>
    <source>
        <strain evidence="3">M</strain>
    </source>
</reference>
<feature type="domain" description="SWIM-type" evidence="2">
    <location>
        <begin position="57"/>
        <end position="90"/>
    </location>
</feature>
<dbReference type="Pfam" id="PF04434">
    <property type="entry name" value="SWIM"/>
    <property type="match status" value="1"/>
</dbReference>
<accession>A0AAW3YY15</accession>
<comment type="caution">
    <text evidence="3">The sequence shown here is derived from an EMBL/GenBank/DDBJ whole genome shotgun (WGS) entry which is preliminary data.</text>
</comment>
<dbReference type="RefSeq" id="WP_323869048.1">
    <property type="nucleotide sequence ID" value="NZ_JACXBF010000249.1"/>
</dbReference>
<keyword evidence="1" id="KW-0862">Zinc</keyword>
<dbReference type="AlphaFoldDB" id="A0AAW3YY15"/>
<reference evidence="3" key="2">
    <citation type="journal article" date="2024" name="Toxins">
        <title>Genome Sequence Analysis of Native Xenorhabdus Strains Isolated from Entomopathogenic Nematodes in Argentina.</title>
        <authorList>
            <person name="Palma L."/>
            <person name="Frizzo L."/>
            <person name="Kaiser S."/>
            <person name="Berry C."/>
            <person name="Caballero P."/>
            <person name="Bode H.B."/>
            <person name="Del Valle E.E."/>
        </authorList>
    </citation>
    <scope>NUCLEOTIDE SEQUENCE</scope>
    <source>
        <strain evidence="3">M</strain>
    </source>
</reference>
<name>A0AAW3YY15_9GAMM</name>
<dbReference type="GO" id="GO:0008270">
    <property type="term" value="F:zinc ion binding"/>
    <property type="evidence" value="ECO:0007669"/>
    <property type="project" value="UniProtKB-KW"/>
</dbReference>
<protein>
    <submittedName>
        <fullName evidence="3">SWIM zinc finger family protein</fullName>
    </submittedName>
</protein>
<gene>
    <name evidence="3" type="ORF">ID854_11480</name>
</gene>
<proteinExistence type="predicted"/>
<keyword evidence="1" id="KW-0479">Metal-binding</keyword>
<dbReference type="PROSITE" id="PS50966">
    <property type="entry name" value="ZF_SWIM"/>
    <property type="match status" value="1"/>
</dbReference>
<evidence type="ECO:0000259" key="2">
    <source>
        <dbReference type="PROSITE" id="PS50966"/>
    </source>
</evidence>
<sequence length="702" mass="80234">MSWQTIYHHYDEDALVVFANTGLLRRARKDVDSGKVAPLKATQDSETQNGVFSSDGHQVVLNAQGIQQAQCDCSSSGCCKHILAAILWLQANNAEITPAEQIIEATPTPSSPLLPELLALSPAELIKQTGKANCRLTMRLLQQWERYQNQIHVEDMVSQLKIYLPEFEEPVIFLRESGYEGMLSSFPEHQRKALHLAAVAKLFQQHQKPWQWPDYLDIVPNGKRSLSEDEKNLIATINQVIQDILRQGLSHVSRSSAAQLHLLNMSARSEGLPLLASYLRGLSGQVKLLADRHFTMDEGQVLRFLAQISAYLYRLNHASPEQLMTLRGQLRKHYDEKSASLSLIPISANWWTSNGGAQGTTFTFWDNEEKQLLQSIQARANQLDNHFNRHGVWSTLSMWKMTADKLMRRPFSLHSPKLSDEGKLSASGDSYAESQSSFLSMTQYQSLRLAFGIQDWSELTGYFSRQPDGFLQPVLLHIENYQSLIWYEIEQCVIWEINDQHNNSAFLRLYWEESKQSSLEELRYITQRELGILAVCVQPVRREQHIDLIPATLWLKSNGLKNNELKNNDDVELFYLDFDHYPRKKKQSTFISHIQDHMAKKKRHNAMHHSEPTLAQKLCRPIFSVLETQACTGRHTLSPSQKEQLELSRQAAEELGLDLLASCLKSYLTLTTKDTGSLLRLIWLCDKLQQLQSQLPLQLHNG</sequence>
<evidence type="ECO:0000313" key="3">
    <source>
        <dbReference type="EMBL" id="MBD2801058.1"/>
    </source>
</evidence>
<dbReference type="EMBL" id="JACXBF010000249">
    <property type="protein sequence ID" value="MBD2801058.1"/>
    <property type="molecule type" value="Genomic_DNA"/>
</dbReference>
<organism evidence="3">
    <name type="scientific">Xenorhabdus szentirmaii</name>
    <dbReference type="NCBI Taxonomy" id="290112"/>
    <lineage>
        <taxon>Bacteria</taxon>
        <taxon>Pseudomonadati</taxon>
        <taxon>Pseudomonadota</taxon>
        <taxon>Gammaproteobacteria</taxon>
        <taxon>Enterobacterales</taxon>
        <taxon>Morganellaceae</taxon>
        <taxon>Xenorhabdus</taxon>
    </lineage>
</organism>
<evidence type="ECO:0000256" key="1">
    <source>
        <dbReference type="PROSITE-ProRule" id="PRU00325"/>
    </source>
</evidence>
<dbReference type="Proteomes" id="UP001193920">
    <property type="component" value="Unassembled WGS sequence"/>
</dbReference>
<keyword evidence="1" id="KW-0863">Zinc-finger</keyword>